<name>A0A8X8LCN7_9BACT</name>
<evidence type="ECO:0000313" key="1">
    <source>
        <dbReference type="EMBL" id="SDX51557.1"/>
    </source>
</evidence>
<accession>A0A8X8LCN7</accession>
<protein>
    <submittedName>
        <fullName evidence="1">Uncharacterized protein</fullName>
    </submittedName>
</protein>
<sequence length="389" mass="43200">MLLKYAILLKVEMLHDYYNDLRCPDLDFVPSRDTADALKGHDMLYKSIGNKLILLIKTDDTGKPIIVPNSSLKLCFYVNINNVRFANYTNINFHPFDATRFYFTNLNQTKVGTSLYLNTAVAQYNSANNYPVGALAGDAMGNHYEAIKSSSSSNIHDTSNPGYWQPKGTAQYVNNGDGISLAGDTYLFHGTANTDFTIHIYTLNTATSAYDNLLTTSTIHYPTAQPTVPVDLSLLKNGKYRIEVNGSSSLVYHDKEAILQNCFGMVELFNNLPAANDFSWFDATGLPKQSTYSIRFANRSAIWKYIARSGDVTAIKDNASVYTFNNVPASTVFTSSVPIPFKEQPLNSLFLESASLGNISPIPNPPTNRLSTIIQGSDHYYCAEKHLNY</sequence>
<keyword evidence="2" id="KW-1185">Reference proteome</keyword>
<organism evidence="1 2">
    <name type="scientific">Hydrobacter penzbergensis</name>
    <dbReference type="NCBI Taxonomy" id="1235997"/>
    <lineage>
        <taxon>Bacteria</taxon>
        <taxon>Pseudomonadati</taxon>
        <taxon>Bacteroidota</taxon>
        <taxon>Chitinophagia</taxon>
        <taxon>Chitinophagales</taxon>
        <taxon>Chitinophagaceae</taxon>
        <taxon>Hydrobacter</taxon>
    </lineage>
</organism>
<comment type="caution">
    <text evidence="1">The sequence shown here is derived from an EMBL/GenBank/DDBJ whole genome shotgun (WGS) entry which is preliminary data.</text>
</comment>
<dbReference type="EMBL" id="FNNO01000018">
    <property type="protein sequence ID" value="SDX51557.1"/>
    <property type="molecule type" value="Genomic_DNA"/>
</dbReference>
<gene>
    <name evidence="1" type="ORF">SAMN05444410_11852</name>
</gene>
<proteinExistence type="predicted"/>
<dbReference type="RefSeq" id="WP_092726499.1">
    <property type="nucleotide sequence ID" value="NZ_FNNO01000018.1"/>
</dbReference>
<dbReference type="AlphaFoldDB" id="A0A8X8LCN7"/>
<evidence type="ECO:0000313" key="2">
    <source>
        <dbReference type="Proteomes" id="UP000198711"/>
    </source>
</evidence>
<dbReference type="Proteomes" id="UP000198711">
    <property type="component" value="Unassembled WGS sequence"/>
</dbReference>
<reference evidence="1 2" key="1">
    <citation type="submission" date="2016-10" db="EMBL/GenBank/DDBJ databases">
        <authorList>
            <person name="Varghese N."/>
            <person name="Submissions S."/>
        </authorList>
    </citation>
    <scope>NUCLEOTIDE SEQUENCE [LARGE SCALE GENOMIC DNA]</scope>
    <source>
        <strain evidence="1 2">DSM 25353</strain>
    </source>
</reference>